<dbReference type="EMBL" id="UFQR01000001">
    <property type="protein sequence ID" value="SSW94725.1"/>
    <property type="molecule type" value="Genomic_DNA"/>
</dbReference>
<dbReference type="InterPro" id="IPR001387">
    <property type="entry name" value="Cro/C1-type_HTH"/>
</dbReference>
<dbReference type="GO" id="GO:0003677">
    <property type="term" value="F:DNA binding"/>
    <property type="evidence" value="ECO:0007669"/>
    <property type="project" value="InterPro"/>
</dbReference>
<reference evidence="3" key="1">
    <citation type="submission" date="2018-04" db="EMBL/GenBank/DDBJ databases">
        <authorList>
            <person name="Go L.Y."/>
            <person name="Mitchell J.A."/>
        </authorList>
    </citation>
    <scope>NUCLEOTIDE SEQUENCE</scope>
    <source>
        <strain evidence="3">ARTV</strain>
    </source>
</reference>
<dbReference type="Gene3D" id="1.10.260.40">
    <property type="entry name" value="lambda repressor-like DNA-binding domains"/>
    <property type="match status" value="1"/>
</dbReference>
<dbReference type="PROSITE" id="PS50943">
    <property type="entry name" value="HTH_CROC1"/>
    <property type="match status" value="1"/>
</dbReference>
<dbReference type="CDD" id="cd00093">
    <property type="entry name" value="HTH_XRE"/>
    <property type="match status" value="1"/>
</dbReference>
<evidence type="ECO:0000259" key="2">
    <source>
        <dbReference type="PROSITE" id="PS50943"/>
    </source>
</evidence>
<proteinExistence type="predicted"/>
<dbReference type="AlphaFoldDB" id="A0A3B0LVG0"/>
<dbReference type="SMART" id="SM00530">
    <property type="entry name" value="HTH_XRE"/>
    <property type="match status" value="1"/>
</dbReference>
<dbReference type="SUPFAM" id="SSF47413">
    <property type="entry name" value="lambda repressor-like DNA-binding domains"/>
    <property type="match status" value="1"/>
</dbReference>
<evidence type="ECO:0000256" key="1">
    <source>
        <dbReference type="SAM" id="MobiDB-lite"/>
    </source>
</evidence>
<feature type="domain" description="HTH cro/C1-type" evidence="2">
    <location>
        <begin position="8"/>
        <end position="61"/>
    </location>
</feature>
<dbReference type="InterPro" id="IPR010982">
    <property type="entry name" value="Lambda_DNA-bd_dom_sf"/>
</dbReference>
<feature type="compositionally biased region" description="Polar residues" evidence="1">
    <location>
        <begin position="103"/>
        <end position="117"/>
    </location>
</feature>
<feature type="region of interest" description="Disordered" evidence="1">
    <location>
        <begin position="103"/>
        <end position="129"/>
    </location>
</feature>
<evidence type="ECO:0000313" key="3">
    <source>
        <dbReference type="EMBL" id="SSW94725.1"/>
    </source>
</evidence>
<accession>A0A3B0LVG0</accession>
<protein>
    <recommendedName>
        <fullName evidence="2">HTH cro/C1-type domain-containing protein</fullName>
    </recommendedName>
</protein>
<name>A0A3B0LVG0_9GAMM</name>
<dbReference type="Pfam" id="PF01381">
    <property type="entry name" value="HTH_3"/>
    <property type="match status" value="1"/>
</dbReference>
<gene>
    <name evidence="3" type="ORF">ARTV_0253</name>
</gene>
<sequence length="129" mass="13962">MTNLAKKIKEERKRIGLTQVQFAKVAGVQPTTQVNYEKGIRVPDAAYLKKAAIAGVDVLYIITGQRTPNLNGITNDEAEIIQLYRSASLYVKTAIYGALTSTTSPSGDTSISVTGSGQHIAGRDYSERK</sequence>
<organism evidence="3">
    <name type="scientific">Arsenophonus endosymbiont of Trialeurodes vaporariorum</name>
    <dbReference type="NCBI Taxonomy" id="235567"/>
    <lineage>
        <taxon>Bacteria</taxon>
        <taxon>Pseudomonadati</taxon>
        <taxon>Pseudomonadota</taxon>
        <taxon>Gammaproteobacteria</taxon>
        <taxon>Enterobacterales</taxon>
        <taxon>Morganellaceae</taxon>
        <taxon>Arsenophonus</taxon>
    </lineage>
</organism>